<protein>
    <recommendedName>
        <fullName evidence="3">Indoleacetamide hydrolase</fullName>
    </recommendedName>
</protein>
<sequence>MLRDQAQPAFAGLDLLYASALTQAAMVREGSISSEALVALAIQRAKDTTTDINCIAVPRYERALEDARNIDVEIARRADPGPLCGVPVTVKDGIATVGDRQTLGSLSMVNIIAERDDVVWARLKTAGAVLIGKTATSEFYHEVTTHSALHGVTRNPWSLELTPGGSSGGAAAALAAGIGSLAVGSDGGGSLRCPAACTGTLALKPTVGRIPHESFPDTFGNYSSMGPMARWVEDLVAMYAIMSGPTDTDALSSLTRVADVSRCGGNLEGTRIGWLANPGGYPVETEISDRCSAALGVLERAGACLQPDLEPELLDGAHAIYRVIGAVGHAGRLRQLGASARSMWGETFRNIADLGMSFSAADLAQAQEARTALFRRVQHAFRHVDVIATPSLTRSPGPAAAQCPVHGEDYAAWAAALYPFNLTGHPAISVPCGFTSEGLPVGIQLVARWHDEERLFDLAAAVQAASLGWAERPSL</sequence>
<accession>A0A1C7P2R8</accession>
<dbReference type="SUPFAM" id="SSF75304">
    <property type="entry name" value="Amidase signature (AS) enzymes"/>
    <property type="match status" value="1"/>
</dbReference>
<comment type="caution">
    <text evidence="5">The sequence shown here is derived from an EMBL/GenBank/DDBJ whole genome shotgun (WGS) entry which is preliminary data.</text>
</comment>
<dbReference type="PANTHER" id="PTHR11895:SF7">
    <property type="entry name" value="GLUTAMYL-TRNA(GLN) AMIDOTRANSFERASE SUBUNIT A, MITOCHONDRIAL"/>
    <property type="match status" value="1"/>
</dbReference>
<evidence type="ECO:0000313" key="5">
    <source>
        <dbReference type="EMBL" id="OBZ95560.1"/>
    </source>
</evidence>
<dbReference type="RefSeq" id="WP_068954111.1">
    <property type="nucleotide sequence ID" value="NZ_LGLV01000006.1"/>
</dbReference>
<dbReference type="InterPro" id="IPR023631">
    <property type="entry name" value="Amidase_dom"/>
</dbReference>
<dbReference type="AlphaFoldDB" id="A0A1C7P2R8"/>
<comment type="similarity">
    <text evidence="2">Belongs to the amidase family.</text>
</comment>
<keyword evidence="6" id="KW-1185">Reference proteome</keyword>
<gene>
    <name evidence="5" type="ORF">ADU59_09165</name>
</gene>
<evidence type="ECO:0000259" key="4">
    <source>
        <dbReference type="Pfam" id="PF01425"/>
    </source>
</evidence>
<dbReference type="Pfam" id="PF01425">
    <property type="entry name" value="Amidase"/>
    <property type="match status" value="1"/>
</dbReference>
<feature type="domain" description="Amidase" evidence="4">
    <location>
        <begin position="37"/>
        <end position="455"/>
    </location>
</feature>
<reference evidence="5 6" key="1">
    <citation type="journal article" date="2016" name="Syst. Appl. Microbiol.">
        <title>Pararhizobium polonicum sp. nov. isolated from tumors on stone fruit rootstocks.</title>
        <authorList>
            <person name="Pulawska J."/>
            <person name="Kuzmanovic N."/>
            <person name="Willems A."/>
            <person name="Pothier J.F."/>
        </authorList>
    </citation>
    <scope>NUCLEOTIDE SEQUENCE [LARGE SCALE GENOMIC DNA]</scope>
    <source>
        <strain evidence="5 6">F5.1</strain>
    </source>
</reference>
<keyword evidence="5" id="KW-0808">Transferase</keyword>
<dbReference type="EMBL" id="LGLV01000006">
    <property type="protein sequence ID" value="OBZ95560.1"/>
    <property type="molecule type" value="Genomic_DNA"/>
</dbReference>
<dbReference type="Gene3D" id="3.90.1300.10">
    <property type="entry name" value="Amidase signature (AS) domain"/>
    <property type="match status" value="1"/>
</dbReference>
<dbReference type="InterPro" id="IPR036928">
    <property type="entry name" value="AS_sf"/>
</dbReference>
<evidence type="ECO:0000256" key="1">
    <source>
        <dbReference type="ARBA" id="ARBA00003871"/>
    </source>
</evidence>
<dbReference type="InterPro" id="IPR000120">
    <property type="entry name" value="Amidase"/>
</dbReference>
<proteinExistence type="inferred from homology"/>
<dbReference type="Proteomes" id="UP000093111">
    <property type="component" value="Unassembled WGS sequence"/>
</dbReference>
<dbReference type="PATRIC" id="fig|1612624.7.peg.3373"/>
<dbReference type="OrthoDB" id="9811471at2"/>
<dbReference type="STRING" id="1612624.ADU59_09165"/>
<evidence type="ECO:0000313" key="6">
    <source>
        <dbReference type="Proteomes" id="UP000093111"/>
    </source>
</evidence>
<dbReference type="PANTHER" id="PTHR11895">
    <property type="entry name" value="TRANSAMIDASE"/>
    <property type="match status" value="1"/>
</dbReference>
<dbReference type="InterPro" id="IPR020556">
    <property type="entry name" value="Amidase_CS"/>
</dbReference>
<name>A0A1C7P2R8_9HYPH</name>
<evidence type="ECO:0000256" key="2">
    <source>
        <dbReference type="ARBA" id="ARBA00009199"/>
    </source>
</evidence>
<comment type="function">
    <text evidence="1">Hydrolyzes indole-3-acetamide (IAM) into indole-3-acetic acid (IAA).</text>
</comment>
<dbReference type="GO" id="GO:0016740">
    <property type="term" value="F:transferase activity"/>
    <property type="evidence" value="ECO:0007669"/>
    <property type="project" value="UniProtKB-KW"/>
</dbReference>
<organism evidence="5 6">
    <name type="scientific">Pararhizobium polonicum</name>
    <dbReference type="NCBI Taxonomy" id="1612624"/>
    <lineage>
        <taxon>Bacteria</taxon>
        <taxon>Pseudomonadati</taxon>
        <taxon>Pseudomonadota</taxon>
        <taxon>Alphaproteobacteria</taxon>
        <taxon>Hyphomicrobiales</taxon>
        <taxon>Rhizobiaceae</taxon>
        <taxon>Rhizobium/Agrobacterium group</taxon>
        <taxon>Pararhizobium</taxon>
    </lineage>
</organism>
<dbReference type="PROSITE" id="PS00571">
    <property type="entry name" value="AMIDASES"/>
    <property type="match status" value="1"/>
</dbReference>
<evidence type="ECO:0000256" key="3">
    <source>
        <dbReference type="ARBA" id="ARBA00021874"/>
    </source>
</evidence>